<comment type="caution">
    <text evidence="1">The sequence shown here is derived from an EMBL/GenBank/DDBJ whole genome shotgun (WGS) entry which is preliminary data.</text>
</comment>
<name>A0A0F9N282_9ZZZZ</name>
<protein>
    <submittedName>
        <fullName evidence="1">Uncharacterized protein</fullName>
    </submittedName>
</protein>
<evidence type="ECO:0000313" key="1">
    <source>
        <dbReference type="EMBL" id="KKM82915.1"/>
    </source>
</evidence>
<dbReference type="EMBL" id="LAZR01007792">
    <property type="protein sequence ID" value="KKM82915.1"/>
    <property type="molecule type" value="Genomic_DNA"/>
</dbReference>
<reference evidence="1" key="1">
    <citation type="journal article" date="2015" name="Nature">
        <title>Complex archaea that bridge the gap between prokaryotes and eukaryotes.</title>
        <authorList>
            <person name="Spang A."/>
            <person name="Saw J.H."/>
            <person name="Jorgensen S.L."/>
            <person name="Zaremba-Niedzwiedzka K."/>
            <person name="Martijn J."/>
            <person name="Lind A.E."/>
            <person name="van Eijk R."/>
            <person name="Schleper C."/>
            <person name="Guy L."/>
            <person name="Ettema T.J."/>
        </authorList>
    </citation>
    <scope>NUCLEOTIDE SEQUENCE</scope>
</reference>
<gene>
    <name evidence="1" type="ORF">LCGC14_1314720</name>
</gene>
<dbReference type="AlphaFoldDB" id="A0A0F9N282"/>
<dbReference type="InterPro" id="IPR008979">
    <property type="entry name" value="Galactose-bd-like_sf"/>
</dbReference>
<organism evidence="1">
    <name type="scientific">marine sediment metagenome</name>
    <dbReference type="NCBI Taxonomy" id="412755"/>
    <lineage>
        <taxon>unclassified sequences</taxon>
        <taxon>metagenomes</taxon>
        <taxon>ecological metagenomes</taxon>
    </lineage>
</organism>
<dbReference type="SUPFAM" id="SSF49785">
    <property type="entry name" value="Galactose-binding domain-like"/>
    <property type="match status" value="1"/>
</dbReference>
<sequence>MIINKVTNGTFDTDSDWTTGAGWTISSGKANALTATGDLEQDISAEANHTYRLTYTMTVIISGTVQPQIGGVTGTARTTSATYTEYITATGTGNLKFDAVSGTAFEIDNVIVRDVTNDFLSATGLHIFSMRGV</sequence>
<accession>A0A0F9N282</accession>
<proteinExistence type="predicted"/>
<dbReference type="Gene3D" id="2.60.120.260">
    <property type="entry name" value="Galactose-binding domain-like"/>
    <property type="match status" value="1"/>
</dbReference>